<evidence type="ECO:0000256" key="9">
    <source>
        <dbReference type="RuleBase" id="RU000532"/>
    </source>
</evidence>
<dbReference type="EC" id="2.7.2.3" evidence="2 9"/>
<dbReference type="PROSITE" id="PS00111">
    <property type="entry name" value="PGLYCERATE_KINASE"/>
    <property type="match status" value="1"/>
</dbReference>
<dbReference type="SUPFAM" id="SSF53748">
    <property type="entry name" value="Phosphoglycerate kinase"/>
    <property type="match status" value="1"/>
</dbReference>
<evidence type="ECO:0000256" key="3">
    <source>
        <dbReference type="ARBA" id="ARBA00022679"/>
    </source>
</evidence>
<dbReference type="InterPro" id="IPR001576">
    <property type="entry name" value="Phosphoglycerate_kinase"/>
</dbReference>
<evidence type="ECO:0000256" key="8">
    <source>
        <dbReference type="PIRSR" id="PIRSR000724-2"/>
    </source>
</evidence>
<keyword evidence="3 9" id="KW-0808">Transferase</keyword>
<reference evidence="10 11" key="1">
    <citation type="submission" date="2017-09" db="EMBL/GenBank/DDBJ databases">
        <title>Depth-based differentiation of microbial function through sediment-hosted aquifers and enrichment of novel symbionts in the deep terrestrial subsurface.</title>
        <authorList>
            <person name="Probst A.J."/>
            <person name="Ladd B."/>
            <person name="Jarett J.K."/>
            <person name="Geller-Mcgrath D.E."/>
            <person name="Sieber C.M."/>
            <person name="Emerson J.B."/>
            <person name="Anantharaman K."/>
            <person name="Thomas B.C."/>
            <person name="Malmstrom R."/>
            <person name="Stieglmeier M."/>
            <person name="Klingl A."/>
            <person name="Woyke T."/>
            <person name="Ryan C.M."/>
            <person name="Banfield J.F."/>
        </authorList>
    </citation>
    <scope>NUCLEOTIDE SEQUENCE [LARGE SCALE GENOMIC DNA]</scope>
    <source>
        <strain evidence="10">CG22_combo_CG10-13_8_21_14_all_32_8</strain>
    </source>
</reference>
<evidence type="ECO:0000256" key="5">
    <source>
        <dbReference type="ARBA" id="ARBA00022777"/>
    </source>
</evidence>
<gene>
    <name evidence="10" type="primary">pgk</name>
    <name evidence="10" type="ORF">COW91_01545</name>
</gene>
<feature type="binding site" evidence="8">
    <location>
        <position position="284"/>
    </location>
    <ligand>
        <name>ATP</name>
        <dbReference type="ChEBI" id="CHEBI:30616"/>
    </ligand>
</feature>
<feature type="binding site" evidence="8">
    <location>
        <position position="172"/>
    </location>
    <ligand>
        <name>ATP</name>
        <dbReference type="ChEBI" id="CHEBI:30616"/>
    </ligand>
</feature>
<dbReference type="GO" id="GO:0004618">
    <property type="term" value="F:phosphoglycerate kinase activity"/>
    <property type="evidence" value="ECO:0007669"/>
    <property type="project" value="UniProtKB-EC"/>
</dbReference>
<evidence type="ECO:0000256" key="1">
    <source>
        <dbReference type="ARBA" id="ARBA00000642"/>
    </source>
</evidence>
<name>A0A2H0CGL4_9BACT</name>
<evidence type="ECO:0000256" key="4">
    <source>
        <dbReference type="ARBA" id="ARBA00022741"/>
    </source>
</evidence>
<feature type="binding site" evidence="7">
    <location>
        <position position="35"/>
    </location>
    <ligand>
        <name>(2R)-3-phosphoglycerate</name>
        <dbReference type="ChEBI" id="CHEBI:58272"/>
    </ligand>
</feature>
<dbReference type="AlphaFoldDB" id="A0A2H0CGL4"/>
<evidence type="ECO:0000313" key="10">
    <source>
        <dbReference type="EMBL" id="PIP69033.1"/>
    </source>
</evidence>
<protein>
    <recommendedName>
        <fullName evidence="2 9">Phosphoglycerate kinase</fullName>
        <ecNumber evidence="2 9">2.7.2.3</ecNumber>
    </recommendedName>
</protein>
<dbReference type="InterPro" id="IPR036043">
    <property type="entry name" value="Phosphoglycerate_kinase_sf"/>
</dbReference>
<dbReference type="PANTHER" id="PTHR11406">
    <property type="entry name" value="PHOSPHOGLYCERATE KINASE"/>
    <property type="match status" value="1"/>
</dbReference>
<evidence type="ECO:0000256" key="7">
    <source>
        <dbReference type="PIRSR" id="PIRSR000724-1"/>
    </source>
</evidence>
<dbReference type="GO" id="GO:0043531">
    <property type="term" value="F:ADP binding"/>
    <property type="evidence" value="ECO:0007669"/>
    <property type="project" value="TreeGrafter"/>
</dbReference>
<dbReference type="Gene3D" id="3.40.50.1260">
    <property type="entry name" value="Phosphoglycerate kinase, N-terminal domain"/>
    <property type="match status" value="3"/>
</dbReference>
<keyword evidence="4" id="KW-0547">Nucleotide-binding</keyword>
<sequence length="358" mass="39878">MRNIRQIKNLKGKKVLVRVDFNVPIKNGKVLDDFRIKKTLPTIRFLQQKGAKVILISHLGKDGTESMKPVADCLKKYIKKNITLLDNIRKFSSEIKNDSNFAKELSALGDIYVNDAFSVSHRAHASIVGLPKYLPSYSGFQFEEEIKNLSLAFKKPKHPFLFILGGAKFSTKMPLIKKYLKLADFVFIGGALANNFLKVKGYEIGKSLIDNIKYDFKNDLKNKKIILPEDVVVISGKKLITKKVSEIGKNEIILDIGEKTIENLIKLIKKSKFILWNGPLGKYEDGGGEATKKILKFIFNQKNKNIVLGGGDLVSCISRSTPKAKSYKLKASIFISTGGGATLDFLVNGTLPGIKALK</sequence>
<comment type="similarity">
    <text evidence="9">Belongs to the phosphoglycerate kinase family.</text>
</comment>
<keyword evidence="5 9" id="KW-0418">Kinase</keyword>
<proteinExistence type="inferred from homology"/>
<dbReference type="GO" id="GO:0006096">
    <property type="term" value="P:glycolytic process"/>
    <property type="evidence" value="ECO:0007669"/>
    <property type="project" value="InterPro"/>
</dbReference>
<evidence type="ECO:0000256" key="2">
    <source>
        <dbReference type="ARBA" id="ARBA00013061"/>
    </source>
</evidence>
<comment type="caution">
    <text evidence="10">The sequence shown here is derived from an EMBL/GenBank/DDBJ whole genome shotgun (WGS) entry which is preliminary data.</text>
</comment>
<dbReference type="PIRSF" id="PIRSF000724">
    <property type="entry name" value="Pgk"/>
    <property type="match status" value="1"/>
</dbReference>
<evidence type="ECO:0000256" key="6">
    <source>
        <dbReference type="ARBA" id="ARBA00022840"/>
    </source>
</evidence>
<dbReference type="Proteomes" id="UP000229176">
    <property type="component" value="Unassembled WGS sequence"/>
</dbReference>
<feature type="binding site" evidence="7">
    <location>
        <position position="89"/>
    </location>
    <ligand>
        <name>(2R)-3-phosphoglycerate</name>
        <dbReference type="ChEBI" id="CHEBI:58272"/>
    </ligand>
</feature>
<dbReference type="InterPro" id="IPR015911">
    <property type="entry name" value="Phosphoglycerate_kinase_CS"/>
</dbReference>
<dbReference type="GO" id="GO:0005829">
    <property type="term" value="C:cytosol"/>
    <property type="evidence" value="ECO:0007669"/>
    <property type="project" value="TreeGrafter"/>
</dbReference>
<dbReference type="EMBL" id="PCTI01000021">
    <property type="protein sequence ID" value="PIP69033.1"/>
    <property type="molecule type" value="Genomic_DNA"/>
</dbReference>
<dbReference type="PRINTS" id="PR00477">
    <property type="entry name" value="PHGLYCKINASE"/>
</dbReference>
<evidence type="ECO:0000313" key="11">
    <source>
        <dbReference type="Proteomes" id="UP000229176"/>
    </source>
</evidence>
<dbReference type="GO" id="GO:0005524">
    <property type="term" value="F:ATP binding"/>
    <property type="evidence" value="ECO:0007669"/>
    <property type="project" value="UniProtKB-KW"/>
</dbReference>
<organism evidence="10 11">
    <name type="scientific">Candidatus Nomurabacteria bacterium CG22_combo_CG10-13_8_21_14_all_32_8</name>
    <dbReference type="NCBI Taxonomy" id="1974732"/>
    <lineage>
        <taxon>Bacteria</taxon>
        <taxon>Candidatus Nomuraibacteriota</taxon>
    </lineage>
</organism>
<comment type="catalytic activity">
    <reaction evidence="1 9">
        <text>(2R)-3-phosphoglycerate + ATP = (2R)-3-phospho-glyceroyl phosphate + ADP</text>
        <dbReference type="Rhea" id="RHEA:14801"/>
        <dbReference type="ChEBI" id="CHEBI:30616"/>
        <dbReference type="ChEBI" id="CHEBI:57604"/>
        <dbReference type="ChEBI" id="CHEBI:58272"/>
        <dbReference type="ChEBI" id="CHEBI:456216"/>
        <dbReference type="EC" id="2.7.2.3"/>
    </reaction>
</comment>
<accession>A0A2H0CGL4</accession>
<feature type="binding site" evidence="7">
    <location>
        <begin position="58"/>
        <end position="61"/>
    </location>
    <ligand>
        <name>substrate</name>
    </ligand>
</feature>
<dbReference type="GO" id="GO:0006094">
    <property type="term" value="P:gluconeogenesis"/>
    <property type="evidence" value="ECO:0007669"/>
    <property type="project" value="TreeGrafter"/>
</dbReference>
<dbReference type="Pfam" id="PF00162">
    <property type="entry name" value="PGK"/>
    <property type="match status" value="1"/>
</dbReference>
<feature type="binding site" evidence="7">
    <location>
        <begin position="20"/>
        <end position="22"/>
    </location>
    <ligand>
        <name>substrate</name>
    </ligand>
</feature>
<keyword evidence="6 8" id="KW-0067">ATP-binding</keyword>
<dbReference type="InterPro" id="IPR015824">
    <property type="entry name" value="Phosphoglycerate_kinase_N"/>
</dbReference>
<feature type="binding site" evidence="7">
    <location>
        <position position="122"/>
    </location>
    <ligand>
        <name>(2R)-3-phosphoglycerate</name>
        <dbReference type="ChEBI" id="CHEBI:58272"/>
    </ligand>
</feature>
<dbReference type="PANTHER" id="PTHR11406:SF23">
    <property type="entry name" value="PHOSPHOGLYCERATE KINASE 1, CHLOROPLASTIC-RELATED"/>
    <property type="match status" value="1"/>
</dbReference>